<comment type="pathway">
    <text evidence="10">Carbohydrate degradation.</text>
</comment>
<comment type="similarity">
    <text evidence="6 10 11">Belongs to the ribulose-phosphate 3-epimerase family.</text>
</comment>
<evidence type="ECO:0000256" key="14">
    <source>
        <dbReference type="PIRSR" id="PIRSR001461-3"/>
    </source>
</evidence>
<dbReference type="NCBIfam" id="NF004076">
    <property type="entry name" value="PRK05581.1-4"/>
    <property type="match status" value="1"/>
</dbReference>
<evidence type="ECO:0000313" key="16">
    <source>
        <dbReference type="Proteomes" id="UP000050398"/>
    </source>
</evidence>
<dbReference type="GO" id="GO:0019323">
    <property type="term" value="P:pentose catabolic process"/>
    <property type="evidence" value="ECO:0007669"/>
    <property type="project" value="UniProtKB-UniRule"/>
</dbReference>
<dbReference type="GO" id="GO:0004750">
    <property type="term" value="F:D-ribulose-phosphate 3-epimerase activity"/>
    <property type="evidence" value="ECO:0007669"/>
    <property type="project" value="UniProtKB-UniRule"/>
</dbReference>
<dbReference type="Proteomes" id="UP000050398">
    <property type="component" value="Unassembled WGS sequence"/>
</dbReference>
<dbReference type="GO" id="GO:0005737">
    <property type="term" value="C:cytoplasm"/>
    <property type="evidence" value="ECO:0007669"/>
    <property type="project" value="UniProtKB-ARBA"/>
</dbReference>
<feature type="binding site" evidence="10 14">
    <location>
        <begin position="140"/>
        <end position="143"/>
    </location>
    <ligand>
        <name>substrate</name>
    </ligand>
</feature>
<evidence type="ECO:0000256" key="12">
    <source>
        <dbReference type="PIRSR" id="PIRSR001461-1"/>
    </source>
</evidence>
<comment type="caution">
    <text evidence="15">The sequence shown here is derived from an EMBL/GenBank/DDBJ whole genome shotgun (WGS) entry which is preliminary data.</text>
</comment>
<comment type="cofactor">
    <cofactor evidence="10 13">
        <name>a divalent metal cation</name>
        <dbReference type="ChEBI" id="CHEBI:60240"/>
    </cofactor>
    <text evidence="10 13">Binds 1 divalent metal cation per subunit.</text>
</comment>
<evidence type="ECO:0000256" key="4">
    <source>
        <dbReference type="ARBA" id="ARBA00001947"/>
    </source>
</evidence>
<feature type="active site" description="Proton acceptor" evidence="10 12">
    <location>
        <position position="33"/>
    </location>
</feature>
<dbReference type="EMBL" id="LIXZ01000001">
    <property type="protein sequence ID" value="KPL61175.1"/>
    <property type="molecule type" value="Genomic_DNA"/>
</dbReference>
<keyword evidence="13" id="KW-0464">Manganese</keyword>
<evidence type="ECO:0000256" key="13">
    <source>
        <dbReference type="PIRSR" id="PIRSR001461-2"/>
    </source>
</evidence>
<dbReference type="Pfam" id="PF00834">
    <property type="entry name" value="Ribul_P_3_epim"/>
    <property type="match status" value="1"/>
</dbReference>
<feature type="binding site" evidence="10">
    <location>
        <begin position="173"/>
        <end position="175"/>
    </location>
    <ligand>
        <name>substrate</name>
    </ligand>
</feature>
<feature type="active site" description="Proton donor" evidence="10 12">
    <location>
        <position position="173"/>
    </location>
</feature>
<reference evidence="15 16" key="1">
    <citation type="submission" date="2015-08" db="EMBL/GenBank/DDBJ databases">
        <title>Draft Genome Sequence of Bacillus vietnamensis UCD-SED5.</title>
        <authorList>
            <person name="Lee R.D."/>
            <person name="Jospin G."/>
            <person name="Lang J.M."/>
            <person name="Coil D.A."/>
            <person name="Eisen J.A."/>
        </authorList>
    </citation>
    <scope>NUCLEOTIDE SEQUENCE [LARGE SCALE GENOMIC DNA]</scope>
    <source>
        <strain evidence="15 16">UCD-SED5</strain>
    </source>
</reference>
<keyword evidence="13" id="KW-0170">Cobalt</keyword>
<keyword evidence="8 10" id="KW-0479">Metal-binding</keyword>
<name>A0A0P6WKC6_9BACI</name>
<dbReference type="Gene3D" id="3.20.20.70">
    <property type="entry name" value="Aldolase class I"/>
    <property type="match status" value="1"/>
</dbReference>
<dbReference type="PATRIC" id="fig|218284.4.peg.130"/>
<feature type="binding site" evidence="10 13">
    <location>
        <position position="33"/>
    </location>
    <ligand>
        <name>a divalent metal cation</name>
        <dbReference type="ChEBI" id="CHEBI:60240"/>
    </ligand>
</feature>
<comment type="function">
    <text evidence="10">Catalyzes the reversible epimerization of D-ribulose 5-phosphate to D-xylulose 5-phosphate.</text>
</comment>
<protein>
    <recommendedName>
        <fullName evidence="7 10">Ribulose-phosphate 3-epimerase</fullName>
        <ecNumber evidence="7 10">5.1.3.1</ecNumber>
    </recommendedName>
</protein>
<keyword evidence="13" id="KW-0862">Zinc</keyword>
<gene>
    <name evidence="10" type="primary">rpe</name>
    <name evidence="15" type="ORF">AM506_00630</name>
</gene>
<evidence type="ECO:0000256" key="2">
    <source>
        <dbReference type="ARBA" id="ARBA00001936"/>
    </source>
</evidence>
<proteinExistence type="inferred from homology"/>
<evidence type="ECO:0000256" key="7">
    <source>
        <dbReference type="ARBA" id="ARBA00013188"/>
    </source>
</evidence>
<dbReference type="PROSITE" id="PS01085">
    <property type="entry name" value="RIBUL_P_3_EPIMER_1"/>
    <property type="match status" value="1"/>
</dbReference>
<dbReference type="GO" id="GO:0046872">
    <property type="term" value="F:metal ion binding"/>
    <property type="evidence" value="ECO:0007669"/>
    <property type="project" value="UniProtKB-UniRule"/>
</dbReference>
<comment type="cofactor">
    <cofactor evidence="4">
        <name>Zn(2+)</name>
        <dbReference type="ChEBI" id="CHEBI:29105"/>
    </cofactor>
</comment>
<accession>A0A0P6WKC6</accession>
<dbReference type="PANTHER" id="PTHR11749">
    <property type="entry name" value="RIBULOSE-5-PHOSPHATE-3-EPIMERASE"/>
    <property type="match status" value="1"/>
</dbReference>
<dbReference type="EC" id="5.1.3.1" evidence="7 10"/>
<dbReference type="NCBIfam" id="TIGR01163">
    <property type="entry name" value="rpe"/>
    <property type="match status" value="1"/>
</dbReference>
<evidence type="ECO:0000256" key="9">
    <source>
        <dbReference type="ARBA" id="ARBA00023235"/>
    </source>
</evidence>
<dbReference type="OrthoDB" id="1645589at2"/>
<keyword evidence="10 11" id="KW-0119">Carbohydrate metabolism</keyword>
<evidence type="ECO:0000256" key="8">
    <source>
        <dbReference type="ARBA" id="ARBA00022723"/>
    </source>
</evidence>
<sequence length="216" mass="23201">MKIAPSILSANFAELGNEIKDVEKGGADYIHVDVMDGHFVPNITLGPMIVQAIRPLTTLPLDVHLMIENPSQYIEAFADAGADYITVHVEADPHLHRTIQMIKSKGVKAGVVLNPGTPADWIRPVLQDVDMVLLMTVNPGFGGQSFIPSVVPKIKQIREWANEVNPSLEIEVDGGINPETAAVCAEAGADVFVAGSAIYNKSDRGAAIEELKKSLV</sequence>
<evidence type="ECO:0000313" key="15">
    <source>
        <dbReference type="EMBL" id="KPL61175.1"/>
    </source>
</evidence>
<dbReference type="RefSeq" id="WP_060669806.1">
    <property type="nucleotide sequence ID" value="NZ_LIXZ01000001.1"/>
</dbReference>
<evidence type="ECO:0000256" key="5">
    <source>
        <dbReference type="ARBA" id="ARBA00001954"/>
    </source>
</evidence>
<comment type="cofactor">
    <cofactor evidence="2">
        <name>Mn(2+)</name>
        <dbReference type="ChEBI" id="CHEBI:29035"/>
    </cofactor>
</comment>
<dbReference type="eggNOG" id="COG0036">
    <property type="taxonomic scope" value="Bacteria"/>
</dbReference>
<dbReference type="InterPro" id="IPR011060">
    <property type="entry name" value="RibuloseP-bd_barrel"/>
</dbReference>
<dbReference type="InterPro" id="IPR000056">
    <property type="entry name" value="Ribul_P_3_epim-like"/>
</dbReference>
<evidence type="ECO:0000256" key="6">
    <source>
        <dbReference type="ARBA" id="ARBA00009541"/>
    </source>
</evidence>
<feature type="binding site" evidence="10 14">
    <location>
        <position position="64"/>
    </location>
    <ligand>
        <name>substrate</name>
    </ligand>
</feature>
<dbReference type="PIRSF" id="PIRSF001461">
    <property type="entry name" value="RPE"/>
    <property type="match status" value="1"/>
</dbReference>
<dbReference type="FunFam" id="3.20.20.70:FF:000004">
    <property type="entry name" value="Ribulose-phosphate 3-epimerase"/>
    <property type="match status" value="1"/>
</dbReference>
<evidence type="ECO:0000256" key="1">
    <source>
        <dbReference type="ARBA" id="ARBA00001782"/>
    </source>
</evidence>
<dbReference type="AlphaFoldDB" id="A0A0P6WKC6"/>
<feature type="binding site" evidence="10 14">
    <location>
        <begin position="195"/>
        <end position="196"/>
    </location>
    <ligand>
        <name>substrate</name>
    </ligand>
</feature>
<evidence type="ECO:0000256" key="3">
    <source>
        <dbReference type="ARBA" id="ARBA00001941"/>
    </source>
</evidence>
<dbReference type="SUPFAM" id="SSF51366">
    <property type="entry name" value="Ribulose-phoshate binding barrel"/>
    <property type="match status" value="1"/>
</dbReference>
<dbReference type="HAMAP" id="MF_02227">
    <property type="entry name" value="RPE"/>
    <property type="match status" value="1"/>
</dbReference>
<comment type="catalytic activity">
    <reaction evidence="1 10 11">
        <text>D-ribulose 5-phosphate = D-xylulose 5-phosphate</text>
        <dbReference type="Rhea" id="RHEA:13677"/>
        <dbReference type="ChEBI" id="CHEBI:57737"/>
        <dbReference type="ChEBI" id="CHEBI:58121"/>
        <dbReference type="EC" id="5.1.3.1"/>
    </reaction>
</comment>
<comment type="cofactor">
    <cofactor evidence="5">
        <name>Fe(2+)</name>
        <dbReference type="ChEBI" id="CHEBI:29033"/>
    </cofactor>
</comment>
<feature type="binding site" evidence="10 13">
    <location>
        <position position="31"/>
    </location>
    <ligand>
        <name>a divalent metal cation</name>
        <dbReference type="ChEBI" id="CHEBI:60240"/>
    </ligand>
</feature>
<evidence type="ECO:0000256" key="10">
    <source>
        <dbReference type="HAMAP-Rule" id="MF_02227"/>
    </source>
</evidence>
<dbReference type="InterPro" id="IPR026019">
    <property type="entry name" value="Ribul_P_3_epim"/>
</dbReference>
<dbReference type="InterPro" id="IPR013785">
    <property type="entry name" value="Aldolase_TIM"/>
</dbReference>
<feature type="binding site" evidence="10 14">
    <location>
        <position position="6"/>
    </location>
    <ligand>
        <name>substrate</name>
    </ligand>
</feature>
<dbReference type="PROSITE" id="PS01086">
    <property type="entry name" value="RIBUL_P_3_EPIMER_2"/>
    <property type="match status" value="1"/>
</dbReference>
<organism evidence="15 16">
    <name type="scientific">Rossellomorea vietnamensis</name>
    <dbReference type="NCBI Taxonomy" id="218284"/>
    <lineage>
        <taxon>Bacteria</taxon>
        <taxon>Bacillati</taxon>
        <taxon>Bacillota</taxon>
        <taxon>Bacilli</taxon>
        <taxon>Bacillales</taxon>
        <taxon>Bacillaceae</taxon>
        <taxon>Rossellomorea</taxon>
    </lineage>
</organism>
<feature type="binding site" evidence="14">
    <location>
        <position position="175"/>
    </location>
    <ligand>
        <name>substrate</name>
    </ligand>
</feature>
<comment type="cofactor">
    <cofactor evidence="3">
        <name>Co(2+)</name>
        <dbReference type="ChEBI" id="CHEBI:48828"/>
    </cofactor>
</comment>
<feature type="binding site" evidence="10 13">
    <location>
        <position position="173"/>
    </location>
    <ligand>
        <name>a divalent metal cation</name>
        <dbReference type="ChEBI" id="CHEBI:60240"/>
    </ligand>
</feature>
<dbReference type="GO" id="GO:0006098">
    <property type="term" value="P:pentose-phosphate shunt"/>
    <property type="evidence" value="ECO:0007669"/>
    <property type="project" value="UniProtKB-UniRule"/>
</dbReference>
<evidence type="ECO:0000256" key="11">
    <source>
        <dbReference type="PIRNR" id="PIRNR001461"/>
    </source>
</evidence>
<keyword evidence="9 10" id="KW-0413">Isomerase</keyword>
<feature type="binding site" evidence="10 13">
    <location>
        <position position="64"/>
    </location>
    <ligand>
        <name>a divalent metal cation</name>
        <dbReference type="ChEBI" id="CHEBI:60240"/>
    </ligand>
</feature>
<dbReference type="CDD" id="cd00429">
    <property type="entry name" value="RPE"/>
    <property type="match status" value="1"/>
</dbReference>